<gene>
    <name evidence="1" type="ordered locus">Meso_2595</name>
</gene>
<sequence>MSDKALRVLRFLQNSGEPLHRGGIYAAKAGTAGAKADEYRRDGRERVMWHASSSQRSISQTDMPLMLSLIHRMIESFDLNLAGLNLVVPAASGYMAAAATIALLGGAQSVTAVTRPSNRYYSAQEAADITHSLAALARVDGRLSMRERIDHQTCTNTNLLFNSEPIRPITRSIIERLPRHAVIATMREAWMVLPDDLDIKAAREHQVPVAAVNQSHALVGGADFQPALLLRMFEAAGISVDRAVIALICDNPLAYHLQRGLREAGAQVVVFQSPDVVFTHPWDAIVLAQRPADKARLDIGALGKLAKASAGVAIIQYWGDIDRKAARYFGLKVWPPRSPGKGQMGMPLEMLGPEPMLRLTAGAFKAAELVLAGQPLDPEGLAQRLNGDEAAPEGP</sequence>
<reference evidence="1" key="1">
    <citation type="submission" date="2006-06" db="EMBL/GenBank/DDBJ databases">
        <title>Complete sequence of chromosome of Chelativorans sp. BNC1.</title>
        <authorList>
            <consortium name="US DOE Joint Genome Institute"/>
            <person name="Copeland A."/>
            <person name="Lucas S."/>
            <person name="Lapidus A."/>
            <person name="Barry K."/>
            <person name="Detter J.C."/>
            <person name="Glavina del Rio T."/>
            <person name="Hammon N."/>
            <person name="Israni S."/>
            <person name="Dalin E."/>
            <person name="Tice H."/>
            <person name="Pitluck S."/>
            <person name="Chertkov O."/>
            <person name="Brettin T."/>
            <person name="Bruce D."/>
            <person name="Han C."/>
            <person name="Tapia R."/>
            <person name="Gilna P."/>
            <person name="Schmutz J."/>
            <person name="Larimer F."/>
            <person name="Land M."/>
            <person name="Hauser L."/>
            <person name="Kyrpides N."/>
            <person name="Mikhailova N."/>
            <person name="Richardson P."/>
        </authorList>
    </citation>
    <scope>NUCLEOTIDE SEQUENCE</scope>
    <source>
        <strain evidence="1">BNC1</strain>
    </source>
</reference>
<evidence type="ECO:0000313" key="1">
    <source>
        <dbReference type="EMBL" id="ABG63979.1"/>
    </source>
</evidence>
<organism evidence="1">
    <name type="scientific">Chelativorans sp. (strain BNC1)</name>
    <dbReference type="NCBI Taxonomy" id="266779"/>
    <lineage>
        <taxon>Bacteria</taxon>
        <taxon>Pseudomonadati</taxon>
        <taxon>Pseudomonadota</taxon>
        <taxon>Alphaproteobacteria</taxon>
        <taxon>Hyphomicrobiales</taxon>
        <taxon>Phyllobacteriaceae</taxon>
        <taxon>Chelativorans</taxon>
    </lineage>
</organism>
<dbReference type="EMBL" id="CP000390">
    <property type="protein sequence ID" value="ABG63979.1"/>
    <property type="molecule type" value="Genomic_DNA"/>
</dbReference>
<dbReference type="KEGG" id="mes:Meso_2595"/>
<dbReference type="HOGENOM" id="CLU_697729_0_0_5"/>
<dbReference type="AlphaFoldDB" id="Q11F46"/>
<proteinExistence type="predicted"/>
<protein>
    <submittedName>
        <fullName evidence="1">Uncharacterized protein</fullName>
    </submittedName>
</protein>
<name>Q11F46_CHESB</name>
<dbReference type="eggNOG" id="COG1052">
    <property type="taxonomic scope" value="Bacteria"/>
</dbReference>
<accession>Q11F46</accession>